<sequence>MTLQATIAKQSHIQTPTESLYAYGSTDCNVVENVRYSRVLLKVSGEALAGERGFGFDQNVIGKLSCGLKNMRESGVKLCIVVGGGNIFRTKLKSSAH</sequence>
<dbReference type="PANTHER" id="PTHR42833:SF4">
    <property type="entry name" value="URIDYLATE KINASE PUMPKIN, CHLOROPLASTIC"/>
    <property type="match status" value="1"/>
</dbReference>
<accession>Q2GLL9</accession>
<dbReference type="AlphaFoldDB" id="Q2GLL9"/>
<dbReference type="GO" id="GO:0006225">
    <property type="term" value="P:UDP biosynthetic process"/>
    <property type="evidence" value="ECO:0007669"/>
    <property type="project" value="TreeGrafter"/>
</dbReference>
<keyword evidence="2" id="KW-0547">Nucleotide-binding</keyword>
<keyword evidence="3 5" id="KW-0418">Kinase</keyword>
<dbReference type="HOGENOM" id="CLU_182757_0_0_5"/>
<dbReference type="PaxDb" id="212042-APH_0104"/>
<dbReference type="Proteomes" id="UP000001943">
    <property type="component" value="Chromosome"/>
</dbReference>
<dbReference type="EnsemblBacteria" id="ABD43544">
    <property type="protein sequence ID" value="ABD43544"/>
    <property type="gene ID" value="APH_0104"/>
</dbReference>
<dbReference type="KEGG" id="aph:APH_0104"/>
<proteinExistence type="predicted"/>
<evidence type="ECO:0000256" key="1">
    <source>
        <dbReference type="ARBA" id="ARBA00022679"/>
    </source>
</evidence>
<keyword evidence="6" id="KW-1185">Reference proteome</keyword>
<dbReference type="SUPFAM" id="SSF53633">
    <property type="entry name" value="Carbamate kinase-like"/>
    <property type="match status" value="1"/>
</dbReference>
<dbReference type="EMBL" id="CP000235">
    <property type="protein sequence ID" value="ABD43544.1"/>
    <property type="molecule type" value="Genomic_DNA"/>
</dbReference>
<evidence type="ECO:0000256" key="2">
    <source>
        <dbReference type="ARBA" id="ARBA00022741"/>
    </source>
</evidence>
<keyword evidence="4" id="KW-0067">ATP-binding</keyword>
<protein>
    <submittedName>
        <fullName evidence="5">Uridylate kinase, truncated</fullName>
    </submittedName>
</protein>
<keyword evidence="1" id="KW-0808">Transferase</keyword>
<dbReference type="PANTHER" id="PTHR42833">
    <property type="entry name" value="URIDYLATE KINASE"/>
    <property type="match status" value="1"/>
</dbReference>
<evidence type="ECO:0000313" key="5">
    <source>
        <dbReference type="EMBL" id="ABD43544.1"/>
    </source>
</evidence>
<organism evidence="5 6">
    <name type="scientific">Anaplasma phagocytophilum (strain HZ)</name>
    <dbReference type="NCBI Taxonomy" id="212042"/>
    <lineage>
        <taxon>Bacteria</taxon>
        <taxon>Pseudomonadati</taxon>
        <taxon>Pseudomonadota</taxon>
        <taxon>Alphaproteobacteria</taxon>
        <taxon>Rickettsiales</taxon>
        <taxon>Anaplasmataceae</taxon>
        <taxon>Anaplasma</taxon>
        <taxon>phagocytophilum group</taxon>
    </lineage>
</organism>
<dbReference type="STRING" id="212042.APH_0104"/>
<evidence type="ECO:0000256" key="4">
    <source>
        <dbReference type="ARBA" id="ARBA00022840"/>
    </source>
</evidence>
<dbReference type="GO" id="GO:0005524">
    <property type="term" value="F:ATP binding"/>
    <property type="evidence" value="ECO:0007669"/>
    <property type="project" value="UniProtKB-KW"/>
</dbReference>
<evidence type="ECO:0000313" key="6">
    <source>
        <dbReference type="Proteomes" id="UP000001943"/>
    </source>
</evidence>
<dbReference type="GO" id="GO:0033862">
    <property type="term" value="F:UMP kinase activity"/>
    <property type="evidence" value="ECO:0007669"/>
    <property type="project" value="TreeGrafter"/>
</dbReference>
<dbReference type="Gene3D" id="3.40.1160.10">
    <property type="entry name" value="Acetylglutamate kinase-like"/>
    <property type="match status" value="1"/>
</dbReference>
<evidence type="ECO:0000256" key="3">
    <source>
        <dbReference type="ARBA" id="ARBA00022777"/>
    </source>
</evidence>
<dbReference type="InterPro" id="IPR036393">
    <property type="entry name" value="AceGlu_kinase-like_sf"/>
</dbReference>
<dbReference type="eggNOG" id="COG0528">
    <property type="taxonomic scope" value="Bacteria"/>
</dbReference>
<reference evidence="5 6" key="1">
    <citation type="journal article" date="2006" name="PLoS Genet.">
        <title>Comparative genomics of emerging human ehrlichiosis agents.</title>
        <authorList>
            <person name="Dunning Hotopp J.C."/>
            <person name="Lin M."/>
            <person name="Madupu R."/>
            <person name="Crabtree J."/>
            <person name="Angiuoli S.V."/>
            <person name="Eisen J.A."/>
            <person name="Seshadri R."/>
            <person name="Ren Q."/>
            <person name="Wu M."/>
            <person name="Utterback T.R."/>
            <person name="Smith S."/>
            <person name="Lewis M."/>
            <person name="Khouri H."/>
            <person name="Zhang C."/>
            <person name="Niu H."/>
            <person name="Lin Q."/>
            <person name="Ohashi N."/>
            <person name="Zhi N."/>
            <person name="Nelson W."/>
            <person name="Brinkac L.M."/>
            <person name="Dodson R.J."/>
            <person name="Rosovitz M.J."/>
            <person name="Sundaram J."/>
            <person name="Daugherty S.C."/>
            <person name="Davidsen T."/>
            <person name="Durkin A.S."/>
            <person name="Gwinn M."/>
            <person name="Haft D.H."/>
            <person name="Selengut J.D."/>
            <person name="Sullivan S.A."/>
            <person name="Zafar N."/>
            <person name="Zhou L."/>
            <person name="Benahmed F."/>
            <person name="Forberger H."/>
            <person name="Halpin R."/>
            <person name="Mulligan S."/>
            <person name="Robinson J."/>
            <person name="White O."/>
            <person name="Rikihisa Y."/>
            <person name="Tettelin H."/>
        </authorList>
    </citation>
    <scope>NUCLEOTIDE SEQUENCE [LARGE SCALE GENOMIC DNA]</scope>
    <source>
        <strain evidence="5 6">HZ</strain>
    </source>
</reference>
<name>Q2GLL9_ANAPZ</name>
<gene>
    <name evidence="5" type="ordered locus">APH_0104</name>
</gene>